<evidence type="ECO:0000313" key="1">
    <source>
        <dbReference type="EMBL" id="ARE31026.1"/>
    </source>
</evidence>
<sequence length="48" mass="5369">MATSILKGSVTAILKAGEESPCLIGQTLPSRLDEFLLIYSFYEKKSYR</sequence>
<proteinExistence type="predicted"/>
<dbReference type="EMBL" id="KY583505">
    <property type="protein sequence ID" value="ARE31026.1"/>
    <property type="molecule type" value="Genomic_DNA"/>
</dbReference>
<dbReference type="AlphaFoldDB" id="A0A1V0PNF6"/>
<organism evidence="1">
    <name type="scientific">Bartonella ancashensis</name>
    <dbReference type="NCBI Taxonomy" id="1318743"/>
    <lineage>
        <taxon>Bacteria</taxon>
        <taxon>Pseudomonadati</taxon>
        <taxon>Pseudomonadota</taxon>
        <taxon>Alphaproteobacteria</taxon>
        <taxon>Hyphomicrobiales</taxon>
        <taxon>Bartonellaceae</taxon>
        <taxon>Bartonella</taxon>
    </lineage>
</organism>
<protein>
    <submittedName>
        <fullName evidence="1">Uncharacterized protein</fullName>
    </submittedName>
</protein>
<reference evidence="1" key="1">
    <citation type="journal article" date="2017" name="Genome Biol. Evol.">
        <title>Evolutionary Dynamics of Pathoadaptation Revealed by Three Independent Acquisitions of the VirB/D4 Type IV Secretion System in Bartonella.</title>
        <authorList>
            <person name="Harms A."/>
            <person name="Segers F.H."/>
            <person name="Quebatte M."/>
            <person name="Mistl C."/>
            <person name="Manfredi P."/>
            <person name="Korner J."/>
            <person name="Chomel B.B."/>
            <person name="Kosoy M."/>
            <person name="Maruyama S."/>
            <person name="Engel P."/>
            <person name="Dehio C."/>
        </authorList>
    </citation>
    <scope>NUCLEOTIDE SEQUENCE</scope>
    <source>
        <strain evidence="1">20.00 CHDE618</strain>
    </source>
</reference>
<name>A0A1V0PNF6_9HYPH</name>
<accession>A0A1V0PNF6</accession>